<name>A0AAW0NN22_9GOBI</name>
<sequence>MRRCYDELGGKSVEEYFPSRLFYPRLPMSWGSELCGPRAGIAPGRCRVSRRSSPDRARKKNRARRVKYDGTARRTAQTFQLPPLSEILSLSAKNLDHISRGHTDFKCGVINEPNMVGLTEQKA</sequence>
<dbReference type="AlphaFoldDB" id="A0AAW0NN22"/>
<feature type="region of interest" description="Disordered" evidence="1">
    <location>
        <begin position="45"/>
        <end position="69"/>
    </location>
</feature>
<keyword evidence="3" id="KW-1185">Reference proteome</keyword>
<comment type="caution">
    <text evidence="2">The sequence shown here is derived from an EMBL/GenBank/DDBJ whole genome shotgun (WGS) entry which is preliminary data.</text>
</comment>
<evidence type="ECO:0000313" key="2">
    <source>
        <dbReference type="EMBL" id="KAK7896529.1"/>
    </source>
</evidence>
<protein>
    <submittedName>
        <fullName evidence="2">Uncharacterized protein</fullName>
    </submittedName>
</protein>
<evidence type="ECO:0000313" key="3">
    <source>
        <dbReference type="Proteomes" id="UP001460270"/>
    </source>
</evidence>
<accession>A0AAW0NN22</accession>
<reference evidence="3" key="1">
    <citation type="submission" date="2024-04" db="EMBL/GenBank/DDBJ databases">
        <title>Salinicola lusitanus LLJ914,a marine bacterium isolated from the Okinawa Trough.</title>
        <authorList>
            <person name="Li J."/>
        </authorList>
    </citation>
    <scope>NUCLEOTIDE SEQUENCE [LARGE SCALE GENOMIC DNA]</scope>
</reference>
<evidence type="ECO:0000256" key="1">
    <source>
        <dbReference type="SAM" id="MobiDB-lite"/>
    </source>
</evidence>
<gene>
    <name evidence="2" type="ORF">WMY93_021854</name>
</gene>
<organism evidence="2 3">
    <name type="scientific">Mugilogobius chulae</name>
    <name type="common">yellowstripe goby</name>
    <dbReference type="NCBI Taxonomy" id="88201"/>
    <lineage>
        <taxon>Eukaryota</taxon>
        <taxon>Metazoa</taxon>
        <taxon>Chordata</taxon>
        <taxon>Craniata</taxon>
        <taxon>Vertebrata</taxon>
        <taxon>Euteleostomi</taxon>
        <taxon>Actinopterygii</taxon>
        <taxon>Neopterygii</taxon>
        <taxon>Teleostei</taxon>
        <taxon>Neoteleostei</taxon>
        <taxon>Acanthomorphata</taxon>
        <taxon>Gobiaria</taxon>
        <taxon>Gobiiformes</taxon>
        <taxon>Gobioidei</taxon>
        <taxon>Gobiidae</taxon>
        <taxon>Gobionellinae</taxon>
        <taxon>Mugilogobius</taxon>
    </lineage>
</organism>
<proteinExistence type="predicted"/>
<dbReference type="EMBL" id="JBBPFD010000015">
    <property type="protein sequence ID" value="KAK7896529.1"/>
    <property type="molecule type" value="Genomic_DNA"/>
</dbReference>
<dbReference type="Proteomes" id="UP001460270">
    <property type="component" value="Unassembled WGS sequence"/>
</dbReference>